<dbReference type="AlphaFoldDB" id="A0A8S8XC84"/>
<organism evidence="2 3">
    <name type="scientific">Roseiterribacter gracilis</name>
    <dbReference type="NCBI Taxonomy" id="2812848"/>
    <lineage>
        <taxon>Bacteria</taxon>
        <taxon>Pseudomonadati</taxon>
        <taxon>Pseudomonadota</taxon>
        <taxon>Alphaproteobacteria</taxon>
        <taxon>Rhodospirillales</taxon>
        <taxon>Roseiterribacteraceae</taxon>
        <taxon>Roseiterribacter</taxon>
    </lineage>
</organism>
<evidence type="ECO:0000313" key="2">
    <source>
        <dbReference type="EMBL" id="GIL39269.1"/>
    </source>
</evidence>
<dbReference type="Proteomes" id="UP000681075">
    <property type="component" value="Unassembled WGS sequence"/>
</dbReference>
<dbReference type="SUPFAM" id="SSF51695">
    <property type="entry name" value="PLC-like phosphodiesterases"/>
    <property type="match status" value="1"/>
</dbReference>
<proteinExistence type="predicted"/>
<reference evidence="2" key="1">
    <citation type="submission" date="2021-02" db="EMBL/GenBank/DDBJ databases">
        <title>Genome sequence of Rhodospirillales sp. strain TMPK1 isolated from soil.</title>
        <authorList>
            <person name="Nakai R."/>
            <person name="Kusada H."/>
            <person name="Tamaki H."/>
        </authorList>
    </citation>
    <scope>NUCLEOTIDE SEQUENCE</scope>
    <source>
        <strain evidence="2">TMPK1</strain>
    </source>
</reference>
<dbReference type="RefSeq" id="WP_420242373.1">
    <property type="nucleotide sequence ID" value="NZ_BOPV01000001.1"/>
</dbReference>
<dbReference type="EMBL" id="BOPV01000001">
    <property type="protein sequence ID" value="GIL39269.1"/>
    <property type="molecule type" value="Genomic_DNA"/>
</dbReference>
<dbReference type="PROSITE" id="PS51704">
    <property type="entry name" value="GP_PDE"/>
    <property type="match status" value="1"/>
</dbReference>
<dbReference type="PANTHER" id="PTHR46211:SF1">
    <property type="entry name" value="GLYCEROPHOSPHODIESTER PHOSPHODIESTERASE, CYTOPLASMIC"/>
    <property type="match status" value="1"/>
</dbReference>
<dbReference type="GO" id="GO:0008081">
    <property type="term" value="F:phosphoric diester hydrolase activity"/>
    <property type="evidence" value="ECO:0007669"/>
    <property type="project" value="InterPro"/>
</dbReference>
<keyword evidence="3" id="KW-1185">Reference proteome</keyword>
<comment type="caution">
    <text evidence="2">The sequence shown here is derived from an EMBL/GenBank/DDBJ whole genome shotgun (WGS) entry which is preliminary data.</text>
</comment>
<name>A0A8S8XC84_9PROT</name>
<dbReference type="Pfam" id="PF03009">
    <property type="entry name" value="GDPD"/>
    <property type="match status" value="1"/>
</dbReference>
<evidence type="ECO:0000313" key="3">
    <source>
        <dbReference type="Proteomes" id="UP000681075"/>
    </source>
</evidence>
<feature type="domain" description="GP-PDE" evidence="1">
    <location>
        <begin position="6"/>
        <end position="236"/>
    </location>
</feature>
<accession>A0A8S8XC84</accession>
<dbReference type="PANTHER" id="PTHR46211">
    <property type="entry name" value="GLYCEROPHOSPHORYL DIESTER PHOSPHODIESTERASE"/>
    <property type="match status" value="1"/>
</dbReference>
<gene>
    <name evidence="2" type="ORF">TMPK1_15060</name>
</gene>
<dbReference type="Gene3D" id="3.20.20.190">
    <property type="entry name" value="Phosphatidylinositol (PI) phosphodiesterase"/>
    <property type="match status" value="1"/>
</dbReference>
<dbReference type="InterPro" id="IPR017946">
    <property type="entry name" value="PLC-like_Pdiesterase_TIM-brl"/>
</dbReference>
<dbReference type="PROSITE" id="PS50007">
    <property type="entry name" value="PIPLC_X_DOMAIN"/>
    <property type="match status" value="1"/>
</dbReference>
<sequence length="237" mass="24557">MKLDLPRVIGHRGACADAPENTLESFREAHRQGARWIEFDVRLARDDVAIVLHDTTLDRTTTARGPARAIDSASLATIDAGSWFGPAFAQARVPTLAATLALASELGLGCNVELKAEPGDAAALAKAVAAEIAGSDLTLLLSSFDPDCVAACAEFAPSVPRGALIDGRWGADPIATARSYGCTTLNARADQALGFTGFGLPVLAYTVNDPGQATMLWARGIAGVFSDRPGLLLAAAA</sequence>
<dbReference type="InterPro" id="IPR030395">
    <property type="entry name" value="GP_PDE_dom"/>
</dbReference>
<evidence type="ECO:0000259" key="1">
    <source>
        <dbReference type="PROSITE" id="PS51704"/>
    </source>
</evidence>
<dbReference type="GO" id="GO:0006629">
    <property type="term" value="P:lipid metabolic process"/>
    <property type="evidence" value="ECO:0007669"/>
    <property type="project" value="InterPro"/>
</dbReference>
<protein>
    <submittedName>
        <fullName evidence="2">Glycerophosphodiester phosphodiesterase</fullName>
    </submittedName>
</protein>